<proteinExistence type="predicted"/>
<reference evidence="2" key="1">
    <citation type="submission" date="2017-09" db="EMBL/GenBank/DDBJ databases">
        <title>Depth-based differentiation of microbial function through sediment-hosted aquifers and enrichment of novel symbionts in the deep terrestrial subsurface.</title>
        <authorList>
            <person name="Probst A.J."/>
            <person name="Ladd B."/>
            <person name="Jarett J.K."/>
            <person name="Geller-Mcgrath D.E."/>
            <person name="Sieber C.M.K."/>
            <person name="Emerson J.B."/>
            <person name="Anantharaman K."/>
            <person name="Thomas B.C."/>
            <person name="Malmstrom R."/>
            <person name="Stieglmeier M."/>
            <person name="Klingl A."/>
            <person name="Woyke T."/>
            <person name="Ryan C.M."/>
            <person name="Banfield J.F."/>
        </authorList>
    </citation>
    <scope>NUCLEOTIDE SEQUENCE [LARGE SCALE GENOMIC DNA]</scope>
</reference>
<evidence type="ECO:0008006" key="3">
    <source>
        <dbReference type="Google" id="ProtNLM"/>
    </source>
</evidence>
<dbReference type="Proteomes" id="UP000229315">
    <property type="component" value="Unassembled WGS sequence"/>
</dbReference>
<name>A0A2H0UG71_9BACT</name>
<dbReference type="SUPFAM" id="SSF52540">
    <property type="entry name" value="P-loop containing nucleoside triphosphate hydrolases"/>
    <property type="match status" value="1"/>
</dbReference>
<accession>A0A2H0UG71</accession>
<dbReference type="Gene3D" id="3.40.50.300">
    <property type="entry name" value="P-loop containing nucleotide triphosphate hydrolases"/>
    <property type="match status" value="1"/>
</dbReference>
<dbReference type="Pfam" id="PF13177">
    <property type="entry name" value="DNA_pol3_delta2"/>
    <property type="match status" value="1"/>
</dbReference>
<sequence length="214" mass="23827">MDSFQHIQNVTHLHHAYLIRGDVDASLEELEKVLTARNVRTQGNPDFYRARHESFLVEDARHICNYASLKPVEEKKYIVIGVDTINTEAQSALLKAVEEGTGHSIFFFLVGTGVSVLPTLLSRCVVLGGETNISTSEGEDFLKLSYAERIKLAEKLAKNQDKTTAKNILKSLLVVHQHTPFPPKKLKELLDAHTYLSTPSSSIKTILGHIALIL</sequence>
<evidence type="ECO:0000313" key="1">
    <source>
        <dbReference type="EMBL" id="PIR85397.1"/>
    </source>
</evidence>
<evidence type="ECO:0000313" key="2">
    <source>
        <dbReference type="Proteomes" id="UP000229315"/>
    </source>
</evidence>
<protein>
    <recommendedName>
        <fullName evidence="3">DNA polymerase III subunit delta</fullName>
    </recommendedName>
</protein>
<dbReference type="InterPro" id="IPR027417">
    <property type="entry name" value="P-loop_NTPase"/>
</dbReference>
<comment type="caution">
    <text evidence="1">The sequence shown here is derived from an EMBL/GenBank/DDBJ whole genome shotgun (WGS) entry which is preliminary data.</text>
</comment>
<organism evidence="1 2">
    <name type="scientific">Candidatus Kaiserbacteria bacterium CG10_big_fil_rev_8_21_14_0_10_45_20</name>
    <dbReference type="NCBI Taxonomy" id="1974607"/>
    <lineage>
        <taxon>Bacteria</taxon>
        <taxon>Candidatus Kaiseribacteriota</taxon>
    </lineage>
</organism>
<dbReference type="EMBL" id="PFBH01000005">
    <property type="protein sequence ID" value="PIR85397.1"/>
    <property type="molecule type" value="Genomic_DNA"/>
</dbReference>
<gene>
    <name evidence="1" type="ORF">COU15_01040</name>
</gene>
<dbReference type="AlphaFoldDB" id="A0A2H0UG71"/>